<dbReference type="AlphaFoldDB" id="A0A1H5L0W8"/>
<evidence type="ECO:0008006" key="4">
    <source>
        <dbReference type="Google" id="ProtNLM"/>
    </source>
</evidence>
<evidence type="ECO:0000313" key="2">
    <source>
        <dbReference type="EMBL" id="SEE70715.1"/>
    </source>
</evidence>
<name>A0A1H5L0W8_9FLAO</name>
<proteinExistence type="predicted"/>
<keyword evidence="1" id="KW-0732">Signal</keyword>
<dbReference type="Pfam" id="PF16119">
    <property type="entry name" value="DUF4835"/>
    <property type="match status" value="1"/>
</dbReference>
<evidence type="ECO:0000256" key="1">
    <source>
        <dbReference type="SAM" id="SignalP"/>
    </source>
</evidence>
<feature type="chain" id="PRO_5011610626" description="DUF4835 family protein" evidence="1">
    <location>
        <begin position="20"/>
        <end position="296"/>
    </location>
</feature>
<protein>
    <recommendedName>
        <fullName evidence="4">DUF4835 family protein</fullName>
    </recommendedName>
</protein>
<sequence length="296" mass="33358">MNKLFLLAAFFLFSSLGFGQELNCQVVVNAEQTGRTNVTVFKTLQNSLTEFINQTKWTNRQFLPHERINCSMFINISSYEADSFTGTIQVQSSRPVFASTMVSPVFNFKDEQLGFTYSEYAPFSFNPNEYESNLISVVTFYVYTILGLDADTFSEQGGTSYYETANQIVNTAQQGGRVGWKAMDGNASRYKLITDLLSNSYSGYRSAMYSYHREGLDRMHMAPSEGKKAIATAILDLDKMNDRRPNSLLVRTFFDAKADEVQQVFSGGPSVSIKEVVDALNSLAPTFSQKWSNIRY</sequence>
<dbReference type="RefSeq" id="WP_093112432.1">
    <property type="nucleotide sequence ID" value="NZ_FNGG01000002.1"/>
</dbReference>
<feature type="signal peptide" evidence="1">
    <location>
        <begin position="1"/>
        <end position="19"/>
    </location>
</feature>
<keyword evidence="3" id="KW-1185">Reference proteome</keyword>
<gene>
    <name evidence="2" type="ORF">SAMN04488034_10286</name>
</gene>
<evidence type="ECO:0000313" key="3">
    <source>
        <dbReference type="Proteomes" id="UP000199448"/>
    </source>
</evidence>
<dbReference type="STRING" id="390640.SAMN04488034_10286"/>
<dbReference type="Proteomes" id="UP000199448">
    <property type="component" value="Unassembled WGS sequence"/>
</dbReference>
<organism evidence="2 3">
    <name type="scientific">Salinimicrobium catena</name>
    <dbReference type="NCBI Taxonomy" id="390640"/>
    <lineage>
        <taxon>Bacteria</taxon>
        <taxon>Pseudomonadati</taxon>
        <taxon>Bacteroidota</taxon>
        <taxon>Flavobacteriia</taxon>
        <taxon>Flavobacteriales</taxon>
        <taxon>Flavobacteriaceae</taxon>
        <taxon>Salinimicrobium</taxon>
    </lineage>
</organism>
<dbReference type="InterPro" id="IPR032274">
    <property type="entry name" value="DUF4835"/>
</dbReference>
<reference evidence="2 3" key="1">
    <citation type="submission" date="2016-10" db="EMBL/GenBank/DDBJ databases">
        <authorList>
            <person name="de Groot N.N."/>
        </authorList>
    </citation>
    <scope>NUCLEOTIDE SEQUENCE [LARGE SCALE GENOMIC DNA]</scope>
    <source>
        <strain evidence="2 3">DSM 23553</strain>
    </source>
</reference>
<dbReference type="EMBL" id="FNUG01000002">
    <property type="protein sequence ID" value="SEE70715.1"/>
    <property type="molecule type" value="Genomic_DNA"/>
</dbReference>
<dbReference type="OrthoDB" id="9773381at2"/>
<accession>A0A1H5L0W8</accession>